<evidence type="ECO:0000313" key="3">
    <source>
        <dbReference type="EMBL" id="MBN3966150.1"/>
    </source>
</evidence>
<evidence type="ECO:0008006" key="5">
    <source>
        <dbReference type="Google" id="ProtNLM"/>
    </source>
</evidence>
<evidence type="ECO:0000313" key="4">
    <source>
        <dbReference type="Proteomes" id="UP000772591"/>
    </source>
</evidence>
<keyword evidence="4" id="KW-1185">Reference proteome</keyword>
<feature type="chain" id="PRO_5046816925" description="Lipoprotein" evidence="2">
    <location>
        <begin position="21"/>
        <end position="142"/>
    </location>
</feature>
<accession>A0ABS3AGL3</accession>
<dbReference type="Proteomes" id="UP000772591">
    <property type="component" value="Unassembled WGS sequence"/>
</dbReference>
<dbReference type="RefSeq" id="WP_205892791.1">
    <property type="nucleotide sequence ID" value="NZ_JADEVO010000015.1"/>
</dbReference>
<name>A0ABS3AGL3_9PSED</name>
<keyword evidence="2" id="KW-0732">Signal</keyword>
<reference evidence="3 4" key="1">
    <citation type="journal article" date="2021" name="Int. J. Syst. Evol. Microbiol.">
        <title>Pseudomonas piscium sp. nov., Pseudomonas pisciculturae sp. nov., Pseudomonas mucoides sp. nov. and Pseudomonas neuropathica sp. nov. isolated from rainbow trout.</title>
        <authorList>
            <person name="Duman M."/>
            <person name="Mulet M."/>
            <person name="Altun S."/>
            <person name="Saticioglu I.B."/>
            <person name="Gomila M."/>
            <person name="Lalucat J."/>
            <person name="Garcia-Valdes E."/>
        </authorList>
    </citation>
    <scope>NUCLEOTIDE SEQUENCE [LARGE SCALE GENOMIC DNA]</scope>
    <source>
        <strain evidence="3 4">LMG 28632</strain>
    </source>
</reference>
<evidence type="ECO:0000256" key="2">
    <source>
        <dbReference type="SAM" id="SignalP"/>
    </source>
</evidence>
<organism evidence="3 4">
    <name type="scientific">Pseudomonas gregormendelii</name>
    <dbReference type="NCBI Taxonomy" id="1628277"/>
    <lineage>
        <taxon>Bacteria</taxon>
        <taxon>Pseudomonadati</taxon>
        <taxon>Pseudomonadota</taxon>
        <taxon>Gammaproteobacteria</taxon>
        <taxon>Pseudomonadales</taxon>
        <taxon>Pseudomonadaceae</taxon>
        <taxon>Pseudomonas</taxon>
    </lineage>
</organism>
<evidence type="ECO:0000256" key="1">
    <source>
        <dbReference type="SAM" id="MobiDB-lite"/>
    </source>
</evidence>
<comment type="caution">
    <text evidence="3">The sequence shown here is derived from an EMBL/GenBank/DDBJ whole genome shotgun (WGS) entry which is preliminary data.</text>
</comment>
<dbReference type="EMBL" id="JADEVO010000015">
    <property type="protein sequence ID" value="MBN3966150.1"/>
    <property type="molecule type" value="Genomic_DNA"/>
</dbReference>
<feature type="region of interest" description="Disordered" evidence="1">
    <location>
        <begin position="120"/>
        <end position="142"/>
    </location>
</feature>
<proteinExistence type="predicted"/>
<gene>
    <name evidence="3" type="ORF">IMW75_12795</name>
</gene>
<protein>
    <recommendedName>
        <fullName evidence="5">Lipoprotein</fullName>
    </recommendedName>
</protein>
<feature type="signal peptide" evidence="2">
    <location>
        <begin position="1"/>
        <end position="20"/>
    </location>
</feature>
<sequence length="142" mass="15782">MLSRVITLSLLAGLASQVNASCDMPDSLVNQTMINVADPLYSPSNPNAGNQVRLTLNDGTYQLEVLGKPIVSTGEYEYRKYTRDLGQLVMRETYQGEPVNYTWTLVCESNQRGTFVFSQQNGPLKPDIRQNTGRYTLDAAGR</sequence>